<gene>
    <name evidence="3" type="ORF">K7B10_37855</name>
</gene>
<keyword evidence="4" id="KW-1185">Reference proteome</keyword>
<comment type="caution">
    <text evidence="3">The sequence shown here is derived from an EMBL/GenBank/DDBJ whole genome shotgun (WGS) entry which is preliminary data.</text>
</comment>
<protein>
    <submittedName>
        <fullName evidence="3">DUF6480 family protein</fullName>
    </submittedName>
</protein>
<feature type="transmembrane region" description="Helical" evidence="2">
    <location>
        <begin position="35"/>
        <end position="54"/>
    </location>
</feature>
<reference evidence="3 4" key="1">
    <citation type="submission" date="2021-08" db="EMBL/GenBank/DDBJ databases">
        <title>Genomic Architecture of Streptomyces flavotricini NGL1 and Streptomyces erythrochromogenes HMS4 With Differential Plant Beneficial attributes and laccase production capabilities.</title>
        <authorList>
            <person name="Salwan R."/>
            <person name="Kaur R."/>
            <person name="Sharma V."/>
        </authorList>
    </citation>
    <scope>NUCLEOTIDE SEQUENCE [LARGE SCALE GENOMIC DNA]</scope>
    <source>
        <strain evidence="3 4">NGL1</strain>
    </source>
</reference>
<feature type="region of interest" description="Disordered" evidence="1">
    <location>
        <begin position="1"/>
        <end position="27"/>
    </location>
</feature>
<accession>A0ABS8EH91</accession>
<evidence type="ECO:0000256" key="1">
    <source>
        <dbReference type="SAM" id="MobiDB-lite"/>
    </source>
</evidence>
<evidence type="ECO:0000313" key="3">
    <source>
        <dbReference type="EMBL" id="MCC0100440.1"/>
    </source>
</evidence>
<keyword evidence="2" id="KW-0812">Transmembrane</keyword>
<keyword evidence="2" id="KW-1133">Transmembrane helix</keyword>
<evidence type="ECO:0000256" key="2">
    <source>
        <dbReference type="SAM" id="Phobius"/>
    </source>
</evidence>
<organism evidence="3 4">
    <name type="scientific">Streptomyces flavotricini</name>
    <dbReference type="NCBI Taxonomy" id="66888"/>
    <lineage>
        <taxon>Bacteria</taxon>
        <taxon>Bacillati</taxon>
        <taxon>Actinomycetota</taxon>
        <taxon>Actinomycetes</taxon>
        <taxon>Kitasatosporales</taxon>
        <taxon>Streptomycetaceae</taxon>
        <taxon>Streptomyces</taxon>
    </lineage>
</organism>
<sequence>MSTSKVPPEETPEVEGSTASAHQERPDGGVWEHPWAILGLIAVGAVTVAAFFVVRIAGW</sequence>
<dbReference type="InterPro" id="IPR045512">
    <property type="entry name" value="DUF6480"/>
</dbReference>
<keyword evidence="2" id="KW-0472">Membrane</keyword>
<dbReference type="Pfam" id="PF20088">
    <property type="entry name" value="DUF6480"/>
    <property type="match status" value="1"/>
</dbReference>
<proteinExistence type="predicted"/>
<evidence type="ECO:0000313" key="4">
    <source>
        <dbReference type="Proteomes" id="UP001520654"/>
    </source>
</evidence>
<dbReference type="EMBL" id="JAINUL010000001">
    <property type="protein sequence ID" value="MCC0100440.1"/>
    <property type="molecule type" value="Genomic_DNA"/>
</dbReference>
<name>A0ABS8EH91_9ACTN</name>
<dbReference type="Proteomes" id="UP001520654">
    <property type="component" value="Unassembled WGS sequence"/>
</dbReference>